<evidence type="ECO:0000256" key="1">
    <source>
        <dbReference type="SAM" id="MobiDB-lite"/>
    </source>
</evidence>
<feature type="region of interest" description="Disordered" evidence="1">
    <location>
        <begin position="1"/>
        <end position="30"/>
    </location>
</feature>
<gene>
    <name evidence="2" type="ORF">POF43_023465</name>
</gene>
<sequence>MRSPESRARAVAGRLAAATGTEARTTETPDAIRVEADVPEAIGLESLAAIVAALGTADHYGHDLTSGTGVAWAEIDLPGRTDREDTGGRNSPHRHGTSGDPAGPPGNGGSDGSDGPGDSGGSDGPGGSGDSEGRGGSGGSNDRAGNEESGGPGQRGR</sequence>
<dbReference type="RefSeq" id="WP_271322995.1">
    <property type="nucleotide sequence ID" value="NZ_JAAGKO020000039.1"/>
</dbReference>
<dbReference type="Proteomes" id="UP001156398">
    <property type="component" value="Unassembled WGS sequence"/>
</dbReference>
<dbReference type="EMBL" id="JAAGKO020000039">
    <property type="protein sequence ID" value="MDI5965650.1"/>
    <property type="molecule type" value="Genomic_DNA"/>
</dbReference>
<name>A0ABT6W5J0_9ACTN</name>
<feature type="compositionally biased region" description="Gly residues" evidence="1">
    <location>
        <begin position="148"/>
        <end position="157"/>
    </location>
</feature>
<feature type="compositionally biased region" description="Gly residues" evidence="1">
    <location>
        <begin position="105"/>
        <end position="139"/>
    </location>
</feature>
<feature type="compositionally biased region" description="Low complexity" evidence="1">
    <location>
        <begin position="9"/>
        <end position="23"/>
    </location>
</feature>
<accession>A0ABT6W5J0</accession>
<keyword evidence="3" id="KW-1185">Reference proteome</keyword>
<comment type="caution">
    <text evidence="2">The sequence shown here is derived from an EMBL/GenBank/DDBJ whole genome shotgun (WGS) entry which is preliminary data.</text>
</comment>
<evidence type="ECO:0000313" key="3">
    <source>
        <dbReference type="Proteomes" id="UP001156398"/>
    </source>
</evidence>
<organism evidence="2 3">
    <name type="scientific">Streptantibioticus silvisoli</name>
    <dbReference type="NCBI Taxonomy" id="2705255"/>
    <lineage>
        <taxon>Bacteria</taxon>
        <taxon>Bacillati</taxon>
        <taxon>Actinomycetota</taxon>
        <taxon>Actinomycetes</taxon>
        <taxon>Kitasatosporales</taxon>
        <taxon>Streptomycetaceae</taxon>
        <taxon>Streptantibioticus</taxon>
    </lineage>
</organism>
<proteinExistence type="predicted"/>
<reference evidence="2 3" key="1">
    <citation type="submission" date="2023-05" db="EMBL/GenBank/DDBJ databases">
        <title>Streptantibioticus silvisoli sp. nov., acidotolerant actinomycetes 1 from pine litter.</title>
        <authorList>
            <person name="Swiecimska M."/>
            <person name="Golinska P."/>
            <person name="Sangal V."/>
            <person name="Wachnowicz B."/>
            <person name="Goodfellow M."/>
        </authorList>
    </citation>
    <scope>NUCLEOTIDE SEQUENCE [LARGE SCALE GENOMIC DNA]</scope>
    <source>
        <strain evidence="2 3">SL54</strain>
    </source>
</reference>
<feature type="compositionally biased region" description="Basic and acidic residues" evidence="1">
    <location>
        <begin position="77"/>
        <end position="87"/>
    </location>
</feature>
<feature type="region of interest" description="Disordered" evidence="1">
    <location>
        <begin position="59"/>
        <end position="157"/>
    </location>
</feature>
<evidence type="ECO:0000313" key="2">
    <source>
        <dbReference type="EMBL" id="MDI5965650.1"/>
    </source>
</evidence>
<protein>
    <submittedName>
        <fullName evidence="2">Uncharacterized protein</fullName>
    </submittedName>
</protein>